<dbReference type="EMBL" id="NIBU01000147">
    <property type="protein sequence ID" value="PHM24104.1"/>
    <property type="molecule type" value="Genomic_DNA"/>
</dbReference>
<reference evidence="1 2" key="1">
    <citation type="journal article" date="2017" name="Nat. Microbiol.">
        <title>Natural product diversity associated with the nematode symbionts Photorhabdus and Xenorhabdus.</title>
        <authorList>
            <person name="Tobias N.J."/>
            <person name="Wolff H."/>
            <person name="Djahanschiri B."/>
            <person name="Grundmann F."/>
            <person name="Kronenwerth M."/>
            <person name="Shi Y.M."/>
            <person name="Simonyi S."/>
            <person name="Grun P."/>
            <person name="Shapiro-Ilan D."/>
            <person name="Pidot S.J."/>
            <person name="Stinear T.P."/>
            <person name="Ebersberger I."/>
            <person name="Bode H.B."/>
        </authorList>
    </citation>
    <scope>NUCLEOTIDE SEQUENCE [LARGE SCALE GENOMIC DNA]</scope>
    <source>
        <strain evidence="1 2">DSM 16336</strain>
    </source>
</reference>
<evidence type="ECO:0000313" key="2">
    <source>
        <dbReference type="Proteomes" id="UP000224871"/>
    </source>
</evidence>
<name>A0A2G0MNL3_9GAMM</name>
<organism evidence="1 2">
    <name type="scientific">Xenorhabdus innexi</name>
    <dbReference type="NCBI Taxonomy" id="290109"/>
    <lineage>
        <taxon>Bacteria</taxon>
        <taxon>Pseudomonadati</taxon>
        <taxon>Pseudomonadota</taxon>
        <taxon>Gammaproteobacteria</taxon>
        <taxon>Enterobacterales</taxon>
        <taxon>Morganellaceae</taxon>
        <taxon>Xenorhabdus</taxon>
    </lineage>
</organism>
<sequence>MFGYAEQLHPVAIRVSVARDSPAELNQPIYH</sequence>
<protein>
    <submittedName>
        <fullName evidence="1">Uncharacterized protein</fullName>
    </submittedName>
</protein>
<keyword evidence="2" id="KW-1185">Reference proteome</keyword>
<proteinExistence type="predicted"/>
<gene>
    <name evidence="1" type="ORF">Xinn_04090</name>
</gene>
<comment type="caution">
    <text evidence="1">The sequence shown here is derived from an EMBL/GenBank/DDBJ whole genome shotgun (WGS) entry which is preliminary data.</text>
</comment>
<dbReference type="Proteomes" id="UP000224871">
    <property type="component" value="Unassembled WGS sequence"/>
</dbReference>
<evidence type="ECO:0000313" key="1">
    <source>
        <dbReference type="EMBL" id="PHM24104.1"/>
    </source>
</evidence>
<accession>A0A2G0MNL3</accession>